<proteinExistence type="predicted"/>
<accession>A0A6H9WQI5</accession>
<evidence type="ECO:0000256" key="1">
    <source>
        <dbReference type="SAM" id="Phobius"/>
    </source>
</evidence>
<dbReference type="OrthoDB" id="4772924at2"/>
<dbReference type="Pfam" id="PF02698">
    <property type="entry name" value="DUF218"/>
    <property type="match status" value="1"/>
</dbReference>
<dbReference type="CDD" id="cd06259">
    <property type="entry name" value="YdcF-like"/>
    <property type="match status" value="1"/>
</dbReference>
<keyword evidence="1" id="KW-0472">Membrane</keyword>
<name>A0A6H9WQI5_9MICO</name>
<organism evidence="3 4">
    <name type="scientific">Pseudoclavibacter endophyticus</name>
    <dbReference type="NCBI Taxonomy" id="1778590"/>
    <lineage>
        <taxon>Bacteria</taxon>
        <taxon>Bacillati</taxon>
        <taxon>Actinomycetota</taxon>
        <taxon>Actinomycetes</taxon>
        <taxon>Micrococcales</taxon>
        <taxon>Microbacteriaceae</taxon>
        <taxon>Pseudoclavibacter</taxon>
    </lineage>
</organism>
<reference evidence="3 4" key="1">
    <citation type="submission" date="2019-09" db="EMBL/GenBank/DDBJ databases">
        <title>Phylogeny of genus Pseudoclavibacter and closely related genus.</title>
        <authorList>
            <person name="Li Y."/>
        </authorList>
    </citation>
    <scope>NUCLEOTIDE SEQUENCE [LARGE SCALE GENOMIC DNA]</scope>
    <source>
        <strain evidence="3 4">EGI 60007</strain>
    </source>
</reference>
<feature type="transmembrane region" description="Helical" evidence="1">
    <location>
        <begin position="26"/>
        <end position="47"/>
    </location>
</feature>
<dbReference type="InterPro" id="IPR003848">
    <property type="entry name" value="DUF218"/>
</dbReference>
<evidence type="ECO:0000313" key="3">
    <source>
        <dbReference type="EMBL" id="KAB1648305.1"/>
    </source>
</evidence>
<dbReference type="Proteomes" id="UP000431744">
    <property type="component" value="Unassembled WGS sequence"/>
</dbReference>
<dbReference type="EMBL" id="WBJY01000002">
    <property type="protein sequence ID" value="KAB1648305.1"/>
    <property type="molecule type" value="Genomic_DNA"/>
</dbReference>
<evidence type="ECO:0000259" key="2">
    <source>
        <dbReference type="Pfam" id="PF02698"/>
    </source>
</evidence>
<comment type="caution">
    <text evidence="3">The sequence shown here is derived from an EMBL/GenBank/DDBJ whole genome shotgun (WGS) entry which is preliminary data.</text>
</comment>
<sequence length="199" mass="21639">MNVTSPTGKTPPRDGSRPPRRLIARYLAVALACLACWVFLLVSLVALPRVDEPQQADAVVVLGPARPQRVDTAVALVEAGYAQMLVVSVARSGGYTPDRVDVCSTQQPFEVLCLPPDPNTTQGEARYIAALAAQHGWSSVILVSMHTHANRARMYVARCVDLDIAIVLEQNRPMTPQRWARELVYETGAWGKAAATFSC</sequence>
<keyword evidence="4" id="KW-1185">Reference proteome</keyword>
<keyword evidence="1" id="KW-0812">Transmembrane</keyword>
<evidence type="ECO:0000313" key="4">
    <source>
        <dbReference type="Proteomes" id="UP000431744"/>
    </source>
</evidence>
<dbReference type="RefSeq" id="WP_158029500.1">
    <property type="nucleotide sequence ID" value="NZ_BMHG01000001.1"/>
</dbReference>
<protein>
    <submittedName>
        <fullName evidence="3">YdcF family protein</fullName>
    </submittedName>
</protein>
<dbReference type="AlphaFoldDB" id="A0A6H9WQI5"/>
<keyword evidence="1" id="KW-1133">Transmembrane helix</keyword>
<feature type="domain" description="DUF218" evidence="2">
    <location>
        <begin position="57"/>
        <end position="161"/>
    </location>
</feature>
<gene>
    <name evidence="3" type="ORF">F8O04_11435</name>
</gene>